<dbReference type="Proteomes" id="UP000215305">
    <property type="component" value="Unassembled WGS sequence"/>
</dbReference>
<keyword evidence="4" id="KW-1185">Reference proteome</keyword>
<dbReference type="Pfam" id="PF00106">
    <property type="entry name" value="adh_short"/>
    <property type="match status" value="1"/>
</dbReference>
<sequence>MPSRTDIDVNLLGSLYTTRIASVYLRHNRGVHNDRSILLFSCAAGFKETPGVSVYQAAKHGVQGLMRSLRPYFSSPSKHNLRINTVCPWMTQSCATGAKKVGDRWAKEGLPVSTTLEVAEVAAGVLADPSLNGTSMYVEGGRAWEIEANIDRLEPQWLDEEPSQVLAKGQKVLHEAWAA</sequence>
<dbReference type="AlphaFoldDB" id="A0A397HHF2"/>
<name>A0A397HHF2_ASPTH</name>
<protein>
    <recommendedName>
        <fullName evidence="5">3-hydroxyacyl-CoA dehydrogenase type-2</fullName>
    </recommendedName>
</protein>
<gene>
    <name evidence="3" type="ORF">CDV56_106183</name>
</gene>
<dbReference type="PANTHER" id="PTHR44229:SF4">
    <property type="entry name" value="15-HYDROXYPROSTAGLANDIN DEHYDROGENASE [NAD(+)]"/>
    <property type="match status" value="1"/>
</dbReference>
<keyword evidence="2" id="KW-0560">Oxidoreductase</keyword>
<comment type="caution">
    <text evidence="3">The sequence shown here is derived from an EMBL/GenBank/DDBJ whole genome shotgun (WGS) entry which is preliminary data.</text>
</comment>
<evidence type="ECO:0000256" key="2">
    <source>
        <dbReference type="ARBA" id="ARBA00023002"/>
    </source>
</evidence>
<dbReference type="GO" id="GO:0005737">
    <property type="term" value="C:cytoplasm"/>
    <property type="evidence" value="ECO:0007669"/>
    <property type="project" value="TreeGrafter"/>
</dbReference>
<dbReference type="InterPro" id="IPR002347">
    <property type="entry name" value="SDR_fam"/>
</dbReference>
<evidence type="ECO:0000256" key="1">
    <source>
        <dbReference type="ARBA" id="ARBA00006484"/>
    </source>
</evidence>
<accession>A0A397HHF2</accession>
<comment type="similarity">
    <text evidence="1">Belongs to the short-chain dehydrogenases/reductases (SDR) family.</text>
</comment>
<reference evidence="3" key="1">
    <citation type="submission" date="2018-08" db="EMBL/GenBank/DDBJ databases">
        <title>Draft genome sequence of azole-resistant Aspergillus thermomutatus (Neosartorya pseudofischeri) strain HMR AF 39, isolated from a human nasal aspirate.</title>
        <authorList>
            <person name="Parent-Michaud M."/>
            <person name="Dufresne P.J."/>
            <person name="Fournier E."/>
            <person name="Martineau C."/>
            <person name="Moreira S."/>
            <person name="Perkins V."/>
            <person name="De Repentigny L."/>
            <person name="Dufresne S.F."/>
        </authorList>
    </citation>
    <scope>NUCLEOTIDE SEQUENCE [LARGE SCALE GENOMIC DNA]</scope>
    <source>
        <strain evidence="3">HMR AF 39</strain>
    </source>
</reference>
<dbReference type="SUPFAM" id="SSF51735">
    <property type="entry name" value="NAD(P)-binding Rossmann-fold domains"/>
    <property type="match status" value="1"/>
</dbReference>
<evidence type="ECO:0008006" key="5">
    <source>
        <dbReference type="Google" id="ProtNLM"/>
    </source>
</evidence>
<dbReference type="VEuPathDB" id="FungiDB:CDV56_106183"/>
<proteinExistence type="inferred from homology"/>
<dbReference type="PANTHER" id="PTHR44229">
    <property type="entry name" value="15-HYDROXYPROSTAGLANDIN DEHYDROGENASE [NAD(+)]"/>
    <property type="match status" value="1"/>
</dbReference>
<dbReference type="Gene3D" id="3.40.50.720">
    <property type="entry name" value="NAD(P)-binding Rossmann-like Domain"/>
    <property type="match status" value="1"/>
</dbReference>
<evidence type="ECO:0000313" key="4">
    <source>
        <dbReference type="Proteomes" id="UP000215305"/>
    </source>
</evidence>
<evidence type="ECO:0000313" key="3">
    <source>
        <dbReference type="EMBL" id="RHZ62551.1"/>
    </source>
</evidence>
<dbReference type="OrthoDB" id="37659at2759"/>
<dbReference type="STRING" id="41047.A0A397HHF2"/>
<dbReference type="GO" id="GO:0016616">
    <property type="term" value="F:oxidoreductase activity, acting on the CH-OH group of donors, NAD or NADP as acceptor"/>
    <property type="evidence" value="ECO:0007669"/>
    <property type="project" value="TreeGrafter"/>
</dbReference>
<dbReference type="RefSeq" id="XP_026616809.1">
    <property type="nucleotide sequence ID" value="XM_026759802.1"/>
</dbReference>
<dbReference type="EMBL" id="NKHU02000036">
    <property type="protein sequence ID" value="RHZ62551.1"/>
    <property type="molecule type" value="Genomic_DNA"/>
</dbReference>
<dbReference type="GeneID" id="38128157"/>
<organism evidence="3 4">
    <name type="scientific">Aspergillus thermomutatus</name>
    <name type="common">Neosartorya pseudofischeri</name>
    <dbReference type="NCBI Taxonomy" id="41047"/>
    <lineage>
        <taxon>Eukaryota</taxon>
        <taxon>Fungi</taxon>
        <taxon>Dikarya</taxon>
        <taxon>Ascomycota</taxon>
        <taxon>Pezizomycotina</taxon>
        <taxon>Eurotiomycetes</taxon>
        <taxon>Eurotiomycetidae</taxon>
        <taxon>Eurotiales</taxon>
        <taxon>Aspergillaceae</taxon>
        <taxon>Aspergillus</taxon>
        <taxon>Aspergillus subgen. Fumigati</taxon>
    </lineage>
</organism>
<dbReference type="InterPro" id="IPR036291">
    <property type="entry name" value="NAD(P)-bd_dom_sf"/>
</dbReference>